<dbReference type="GO" id="GO:0007165">
    <property type="term" value="P:signal transduction"/>
    <property type="evidence" value="ECO:0007669"/>
    <property type="project" value="InterPro"/>
</dbReference>
<dbReference type="Gene3D" id="1.10.533.10">
    <property type="entry name" value="Death Domain, Fas"/>
    <property type="match status" value="1"/>
</dbReference>
<dbReference type="PANTHER" id="PTHR14657">
    <property type="entry name" value="IGF-LIKE FAMILY RECEPTOR 1"/>
    <property type="match status" value="1"/>
</dbReference>
<keyword evidence="4" id="KW-1185">Reference proteome</keyword>
<feature type="domain" description="Death" evidence="2">
    <location>
        <begin position="98"/>
        <end position="162"/>
    </location>
</feature>
<reference evidence="3 4" key="1">
    <citation type="submission" date="2020-06" db="EMBL/GenBank/DDBJ databases">
        <authorList>
            <consortium name="Wellcome Sanger Institute Data Sharing"/>
        </authorList>
    </citation>
    <scope>NUCLEOTIDE SEQUENCE [LARGE SCALE GENOMIC DNA]</scope>
</reference>
<organism evidence="3 4">
    <name type="scientific">Denticeps clupeoides</name>
    <name type="common">denticle herring</name>
    <dbReference type="NCBI Taxonomy" id="299321"/>
    <lineage>
        <taxon>Eukaryota</taxon>
        <taxon>Metazoa</taxon>
        <taxon>Chordata</taxon>
        <taxon>Craniata</taxon>
        <taxon>Vertebrata</taxon>
        <taxon>Euteleostomi</taxon>
        <taxon>Actinopterygii</taxon>
        <taxon>Neopterygii</taxon>
        <taxon>Teleostei</taxon>
        <taxon>Clupei</taxon>
        <taxon>Clupeiformes</taxon>
        <taxon>Denticipitoidei</taxon>
        <taxon>Denticipitidae</taxon>
        <taxon>Denticeps</taxon>
    </lineage>
</organism>
<dbReference type="InterPro" id="IPR000488">
    <property type="entry name" value="Death_dom"/>
</dbReference>
<feature type="signal peptide" evidence="1">
    <location>
        <begin position="1"/>
        <end position="21"/>
    </location>
</feature>
<dbReference type="AlphaFoldDB" id="A0AAY4APH0"/>
<dbReference type="Proteomes" id="UP000694580">
    <property type="component" value="Chromosome 5"/>
</dbReference>
<dbReference type="Pfam" id="PF00531">
    <property type="entry name" value="Death"/>
    <property type="match status" value="1"/>
</dbReference>
<proteinExistence type="predicted"/>
<dbReference type="SUPFAM" id="SSF47986">
    <property type="entry name" value="DEATH domain"/>
    <property type="match status" value="1"/>
</dbReference>
<reference evidence="3" key="3">
    <citation type="submission" date="2025-09" db="UniProtKB">
        <authorList>
            <consortium name="Ensembl"/>
        </authorList>
    </citation>
    <scope>IDENTIFICATION</scope>
</reference>
<name>A0AAY4APH0_9TELE</name>
<evidence type="ECO:0000259" key="2">
    <source>
        <dbReference type="Pfam" id="PF00531"/>
    </source>
</evidence>
<evidence type="ECO:0000313" key="4">
    <source>
        <dbReference type="Proteomes" id="UP000694580"/>
    </source>
</evidence>
<sequence>MTSYCSMFRSFSWMFFIMAWGQFCCPLSMTVVMDVQTDGEGMQVCQVLLWRCMIYIRSPHLIMAASAVQEAPLQMLLNNLDVLEELFILLDPDSKGVKSTRHLATRCDFSSTWINYIYSMKDSKSPLVAVLEAVATRSPEWTVGHLAKQLREMNRNDAVAVLGKLSVSREAEAGNSGQKAGC</sequence>
<dbReference type="PANTHER" id="PTHR14657:SF2">
    <property type="entry name" value="IGF-LIKE FAMILY RECEPTOR 1"/>
    <property type="match status" value="1"/>
</dbReference>
<evidence type="ECO:0000313" key="3">
    <source>
        <dbReference type="Ensembl" id="ENSDCDP00010010734.1"/>
    </source>
</evidence>
<evidence type="ECO:0000256" key="1">
    <source>
        <dbReference type="SAM" id="SignalP"/>
    </source>
</evidence>
<keyword evidence="1" id="KW-0732">Signal</keyword>
<accession>A0AAY4APH0</accession>
<feature type="chain" id="PRO_5044216968" description="Death domain-containing protein" evidence="1">
    <location>
        <begin position="22"/>
        <end position="182"/>
    </location>
</feature>
<dbReference type="Ensembl" id="ENSDCDT00010011244.1">
    <property type="protein sequence ID" value="ENSDCDP00010010734.1"/>
    <property type="gene ID" value="ENSDCDG00010004753.1"/>
</dbReference>
<dbReference type="InterPro" id="IPR042355">
    <property type="entry name" value="IGFLR1"/>
</dbReference>
<protein>
    <recommendedName>
        <fullName evidence="2">Death domain-containing protein</fullName>
    </recommendedName>
</protein>
<dbReference type="GeneTree" id="ENSGT00390000005702"/>
<reference evidence="3" key="2">
    <citation type="submission" date="2025-08" db="UniProtKB">
        <authorList>
            <consortium name="Ensembl"/>
        </authorList>
    </citation>
    <scope>IDENTIFICATION</scope>
</reference>
<dbReference type="GO" id="GO:0005886">
    <property type="term" value="C:plasma membrane"/>
    <property type="evidence" value="ECO:0007669"/>
    <property type="project" value="TreeGrafter"/>
</dbReference>
<dbReference type="InterPro" id="IPR011029">
    <property type="entry name" value="DEATH-like_dom_sf"/>
</dbReference>